<reference evidence="1 2" key="2">
    <citation type="journal article" date="2010" name="J. Bacteriol.">
        <title>Complete genome sequence of Beijerinckia indica subsp. indica.</title>
        <authorList>
            <person name="Tamas I."/>
            <person name="Dedysh S.N."/>
            <person name="Liesack W."/>
            <person name="Stott M.B."/>
            <person name="Alam M."/>
            <person name="Murrell J.C."/>
            <person name="Dunfield P.F."/>
        </authorList>
    </citation>
    <scope>NUCLEOTIDE SEQUENCE [LARGE SCALE GENOMIC DNA]</scope>
    <source>
        <strain evidence="2">ATCC 9039 / DSM 1715 / NCIMB 8712</strain>
    </source>
</reference>
<sequence length="148" mass="16880">MASPLTILADSTDGKHFEITLEKSEGDNAVLRLEIWGSNLDHRRDEPSRDDFLKLYEIRFDRVQRLICKAKMNGSYPTITVMFSPAKEDQKATLRTVVANTFASLGDGTYDYPMETTDYEALKQFLIEADFPLIEASVIKNEKAVLRR</sequence>
<keyword evidence="2" id="KW-1185">Reference proteome</keyword>
<dbReference type="STRING" id="395963.Bind_0468"/>
<evidence type="ECO:0000313" key="2">
    <source>
        <dbReference type="Proteomes" id="UP000001695"/>
    </source>
</evidence>
<dbReference type="eggNOG" id="ENOG503393H">
    <property type="taxonomic scope" value="Bacteria"/>
</dbReference>
<dbReference type="EMBL" id="CP001016">
    <property type="protein sequence ID" value="ACB94121.1"/>
    <property type="molecule type" value="Genomic_DNA"/>
</dbReference>
<reference evidence="2" key="1">
    <citation type="submission" date="2008-03" db="EMBL/GenBank/DDBJ databases">
        <title>Complete sequence of chromosome of Beijerinckia indica subsp. indica ATCC 9039.</title>
        <authorList>
            <consortium name="US DOE Joint Genome Institute"/>
            <person name="Copeland A."/>
            <person name="Lucas S."/>
            <person name="Lapidus A."/>
            <person name="Glavina del Rio T."/>
            <person name="Dalin E."/>
            <person name="Tice H."/>
            <person name="Bruce D."/>
            <person name="Goodwin L."/>
            <person name="Pitluck S."/>
            <person name="LaButti K."/>
            <person name="Schmutz J."/>
            <person name="Larimer F."/>
            <person name="Land M."/>
            <person name="Hauser L."/>
            <person name="Kyrpides N."/>
            <person name="Mikhailova N."/>
            <person name="Dunfield P.F."/>
            <person name="Dedysh S.N."/>
            <person name="Liesack W."/>
            <person name="Saw J.H."/>
            <person name="Alam M."/>
            <person name="Chen Y."/>
            <person name="Murrell J.C."/>
            <person name="Richardson P."/>
        </authorList>
    </citation>
    <scope>NUCLEOTIDE SEQUENCE [LARGE SCALE GENOMIC DNA]</scope>
    <source>
        <strain evidence="2">ATCC 9039 / DSM 1715 / NCIMB 8712</strain>
    </source>
</reference>
<dbReference type="HOGENOM" id="CLU_1755276_0_0_5"/>
<dbReference type="RefSeq" id="WP_012383479.1">
    <property type="nucleotide sequence ID" value="NC_010581.1"/>
</dbReference>
<dbReference type="KEGG" id="bid:Bind_0468"/>
<dbReference type="Proteomes" id="UP000001695">
    <property type="component" value="Chromosome"/>
</dbReference>
<accession>B2IE94</accession>
<dbReference type="OrthoDB" id="8445926at2"/>
<name>B2IE94_BEII9</name>
<organism evidence="1 2">
    <name type="scientific">Beijerinckia indica subsp. indica (strain ATCC 9039 / DSM 1715 / NCIMB 8712)</name>
    <dbReference type="NCBI Taxonomy" id="395963"/>
    <lineage>
        <taxon>Bacteria</taxon>
        <taxon>Pseudomonadati</taxon>
        <taxon>Pseudomonadota</taxon>
        <taxon>Alphaproteobacteria</taxon>
        <taxon>Hyphomicrobiales</taxon>
        <taxon>Beijerinckiaceae</taxon>
        <taxon>Beijerinckia</taxon>
    </lineage>
</organism>
<gene>
    <name evidence="1" type="ordered locus">Bind_0468</name>
</gene>
<evidence type="ECO:0000313" key="1">
    <source>
        <dbReference type="EMBL" id="ACB94121.1"/>
    </source>
</evidence>
<dbReference type="AlphaFoldDB" id="B2IE94"/>
<protein>
    <submittedName>
        <fullName evidence="1">Uncharacterized protein</fullName>
    </submittedName>
</protein>
<proteinExistence type="predicted"/>